<dbReference type="OrthoDB" id="291953at2"/>
<sequence length="115" mass="12167">MNQLTSRTVAMLTGDLLFASKVKSAAQAAGWTFYMGGNLPAENADDIKIVILDLSTRSGLTEKIISQSQAACPDARVIAYGPHVQVDKLKAAREAGIQTVLTNGQLDASVAELFS</sequence>
<protein>
    <recommendedName>
        <fullName evidence="3">Response regulatory domain-containing protein</fullName>
    </recommendedName>
</protein>
<dbReference type="Proteomes" id="UP000322699">
    <property type="component" value="Unassembled WGS sequence"/>
</dbReference>
<keyword evidence="2" id="KW-1185">Reference proteome</keyword>
<accession>A0A5B1CG17</accession>
<evidence type="ECO:0008006" key="3">
    <source>
        <dbReference type="Google" id="ProtNLM"/>
    </source>
</evidence>
<evidence type="ECO:0000313" key="2">
    <source>
        <dbReference type="Proteomes" id="UP000322699"/>
    </source>
</evidence>
<proteinExistence type="predicted"/>
<dbReference type="RefSeq" id="WP_068266989.1">
    <property type="nucleotide sequence ID" value="NZ_LWSK01000145.1"/>
</dbReference>
<gene>
    <name evidence="1" type="ORF">LF1_20200</name>
</gene>
<organism evidence="1 2">
    <name type="scientific">Rubripirellula obstinata</name>
    <dbReference type="NCBI Taxonomy" id="406547"/>
    <lineage>
        <taxon>Bacteria</taxon>
        <taxon>Pseudomonadati</taxon>
        <taxon>Planctomycetota</taxon>
        <taxon>Planctomycetia</taxon>
        <taxon>Pirellulales</taxon>
        <taxon>Pirellulaceae</taxon>
        <taxon>Rubripirellula</taxon>
    </lineage>
</organism>
<reference evidence="1 2" key="1">
    <citation type="submission" date="2019-08" db="EMBL/GenBank/DDBJ databases">
        <title>Deep-cultivation of Planctomycetes and their phenomic and genomic characterization uncovers novel biology.</title>
        <authorList>
            <person name="Wiegand S."/>
            <person name="Jogler M."/>
            <person name="Boedeker C."/>
            <person name="Pinto D."/>
            <person name="Vollmers J."/>
            <person name="Rivas-Marin E."/>
            <person name="Kohn T."/>
            <person name="Peeters S.H."/>
            <person name="Heuer A."/>
            <person name="Rast P."/>
            <person name="Oberbeckmann S."/>
            <person name="Bunk B."/>
            <person name="Jeske O."/>
            <person name="Meyerdierks A."/>
            <person name="Storesund J.E."/>
            <person name="Kallscheuer N."/>
            <person name="Luecker S."/>
            <person name="Lage O.M."/>
            <person name="Pohl T."/>
            <person name="Merkel B.J."/>
            <person name="Hornburger P."/>
            <person name="Mueller R.-W."/>
            <person name="Bruemmer F."/>
            <person name="Labrenz M."/>
            <person name="Spormann A.M."/>
            <person name="Op Den Camp H."/>
            <person name="Overmann J."/>
            <person name="Amann R."/>
            <person name="Jetten M.S.M."/>
            <person name="Mascher T."/>
            <person name="Medema M.H."/>
            <person name="Devos D.P."/>
            <person name="Kaster A.-K."/>
            <person name="Ovreas L."/>
            <person name="Rohde M."/>
            <person name="Galperin M.Y."/>
            <person name="Jogler C."/>
        </authorList>
    </citation>
    <scope>NUCLEOTIDE SEQUENCE [LARGE SCALE GENOMIC DNA]</scope>
    <source>
        <strain evidence="1 2">LF1</strain>
    </source>
</reference>
<dbReference type="AlphaFoldDB" id="A0A5B1CG17"/>
<evidence type="ECO:0000313" key="1">
    <source>
        <dbReference type="EMBL" id="KAA1259486.1"/>
    </source>
</evidence>
<dbReference type="EMBL" id="VRLW01000001">
    <property type="protein sequence ID" value="KAA1259486.1"/>
    <property type="molecule type" value="Genomic_DNA"/>
</dbReference>
<comment type="caution">
    <text evidence="1">The sequence shown here is derived from an EMBL/GenBank/DDBJ whole genome shotgun (WGS) entry which is preliminary data.</text>
</comment>
<name>A0A5B1CG17_9BACT</name>